<dbReference type="KEGG" id="slaa:EUU25_00555"/>
<reference evidence="3" key="1">
    <citation type="submission" date="2019-01" db="EMBL/GenBank/DDBJ databases">
        <title>Sphingorhabdus lacus sp.nov., isolated from an oligotrophic freshwater lake.</title>
        <authorList>
            <person name="Park M."/>
        </authorList>
    </citation>
    <scope>NUCLEOTIDE SEQUENCE [LARGE SCALE GENOMIC DNA]</scope>
    <source>
        <strain evidence="3">IMCC1753</strain>
    </source>
</reference>
<evidence type="ECO:0000313" key="3">
    <source>
        <dbReference type="Proteomes" id="UP000428803"/>
    </source>
</evidence>
<dbReference type="Gene3D" id="3.40.50.720">
    <property type="entry name" value="NAD(P)-binding Rossmann-like Domain"/>
    <property type="match status" value="1"/>
</dbReference>
<dbReference type="Proteomes" id="UP000428803">
    <property type="component" value="Chromosome"/>
</dbReference>
<dbReference type="GO" id="GO:0032787">
    <property type="term" value="P:monocarboxylic acid metabolic process"/>
    <property type="evidence" value="ECO:0007669"/>
    <property type="project" value="UniProtKB-ARBA"/>
</dbReference>
<gene>
    <name evidence="2" type="ORF">EUU25_00555</name>
</gene>
<dbReference type="InterPro" id="IPR002347">
    <property type="entry name" value="SDR_fam"/>
</dbReference>
<dbReference type="RefSeq" id="WP_158897537.1">
    <property type="nucleotide sequence ID" value="NZ_CP035733.1"/>
</dbReference>
<accession>A0A6I6L4F0</accession>
<evidence type="ECO:0000256" key="1">
    <source>
        <dbReference type="ARBA" id="ARBA00006484"/>
    </source>
</evidence>
<keyword evidence="3" id="KW-1185">Reference proteome</keyword>
<dbReference type="PRINTS" id="PR00081">
    <property type="entry name" value="GDHRDH"/>
</dbReference>
<dbReference type="InterPro" id="IPR050259">
    <property type="entry name" value="SDR"/>
</dbReference>
<proteinExistence type="inferred from homology"/>
<dbReference type="PROSITE" id="PS00061">
    <property type="entry name" value="ADH_SHORT"/>
    <property type="match status" value="1"/>
</dbReference>
<comment type="similarity">
    <text evidence="1">Belongs to the short-chain dehydrogenases/reductases (SDR) family.</text>
</comment>
<sequence length="263" mass="28112">MSFSLTGKTALITGSSGGLGYKIAEVLASHGVAVALHGLEDPGSTEAAVKDLQNKHAIEAYYLQCDLANASELDRLIEDTESRLGRIDILVNNAVVRYFSPVEALSLDDWNRALAVNLTAPFRLSSQCIPSMRERGWGRIFNISSIYGSRGAVNRADYVVTKTALLGLTRSLALETAGDGITCNSICPGAMRTPDVDKRIEQIMDAQSLDEQEAEIAFLANRVPMKTFVDAGHVGEMVAFLSSPAGNTITGTMLANDGGWLAS</sequence>
<dbReference type="PANTHER" id="PTHR42879">
    <property type="entry name" value="3-OXOACYL-(ACYL-CARRIER-PROTEIN) REDUCTASE"/>
    <property type="match status" value="1"/>
</dbReference>
<dbReference type="InterPro" id="IPR020904">
    <property type="entry name" value="Sc_DH/Rdtase_CS"/>
</dbReference>
<dbReference type="PRINTS" id="PR00080">
    <property type="entry name" value="SDRFAMILY"/>
</dbReference>
<organism evidence="2 3">
    <name type="scientific">Sphingorhabdus lacus</name>
    <dbReference type="NCBI Taxonomy" id="392610"/>
    <lineage>
        <taxon>Bacteria</taxon>
        <taxon>Pseudomonadati</taxon>
        <taxon>Pseudomonadota</taxon>
        <taxon>Alphaproteobacteria</taxon>
        <taxon>Sphingomonadales</taxon>
        <taxon>Sphingomonadaceae</taxon>
        <taxon>Sphingorhabdus</taxon>
    </lineage>
</organism>
<evidence type="ECO:0000313" key="2">
    <source>
        <dbReference type="EMBL" id="QGY79238.1"/>
    </source>
</evidence>
<dbReference type="Pfam" id="PF13561">
    <property type="entry name" value="adh_short_C2"/>
    <property type="match status" value="1"/>
</dbReference>
<dbReference type="InterPro" id="IPR036291">
    <property type="entry name" value="NAD(P)-bd_dom_sf"/>
</dbReference>
<dbReference type="FunFam" id="3.40.50.720:FF:000084">
    <property type="entry name" value="Short-chain dehydrogenase reductase"/>
    <property type="match status" value="1"/>
</dbReference>
<protein>
    <submittedName>
        <fullName evidence="2">SDR family oxidoreductase</fullName>
    </submittedName>
</protein>
<dbReference type="SUPFAM" id="SSF51735">
    <property type="entry name" value="NAD(P)-binding Rossmann-fold domains"/>
    <property type="match status" value="1"/>
</dbReference>
<name>A0A6I6L4F0_9SPHN</name>
<dbReference type="EMBL" id="CP035733">
    <property type="protein sequence ID" value="QGY79238.1"/>
    <property type="molecule type" value="Genomic_DNA"/>
</dbReference>
<dbReference type="PANTHER" id="PTHR42879:SF2">
    <property type="entry name" value="3-OXOACYL-[ACYL-CARRIER-PROTEIN] REDUCTASE FABG"/>
    <property type="match status" value="1"/>
</dbReference>
<dbReference type="OrthoDB" id="9804774at2"/>
<dbReference type="AlphaFoldDB" id="A0A6I6L4F0"/>